<sequence>MRYPAISDPTASMRYRGDGDGRRAVIGQIYRRQPMLVGRLGPSQAVTRNGSVSVRLRWSSRPAF</sequence>
<dbReference type="AlphaFoldDB" id="A0A2S8BBP2"/>
<dbReference type="EMBL" id="PPEA01001006">
    <property type="protein sequence ID" value="PQM44066.1"/>
    <property type="molecule type" value="Genomic_DNA"/>
</dbReference>
<comment type="caution">
    <text evidence="1">The sequence shown here is derived from an EMBL/GenBank/DDBJ whole genome shotgun (WGS) entry which is preliminary data.</text>
</comment>
<evidence type="ECO:0000313" key="2">
    <source>
        <dbReference type="Proteomes" id="UP000238296"/>
    </source>
</evidence>
<proteinExistence type="predicted"/>
<gene>
    <name evidence="1" type="ORF">C1Y40_05776</name>
</gene>
<evidence type="ECO:0000313" key="1">
    <source>
        <dbReference type="EMBL" id="PQM44066.1"/>
    </source>
</evidence>
<dbReference type="Proteomes" id="UP000238296">
    <property type="component" value="Unassembled WGS sequence"/>
</dbReference>
<accession>A0A2S8BBP2</accession>
<reference evidence="1 2" key="1">
    <citation type="journal article" date="2017" name="Int. J. Syst. Evol. Microbiol.">
        <title>Mycobacterium talmoniae sp. nov., a slowly growing mycobacterium isolated from human respiratory samples.</title>
        <authorList>
            <person name="Davidson R.M."/>
            <person name="DeGroote M.A."/>
            <person name="Marola J.L."/>
            <person name="Buss S."/>
            <person name="Jones V."/>
            <person name="McNeil M.R."/>
            <person name="Freifeld A.G."/>
            <person name="Elaine Epperson L."/>
            <person name="Hasan N.A."/>
            <person name="Jackson M."/>
            <person name="Iwen P.C."/>
            <person name="Salfinger M."/>
            <person name="Strong M."/>
        </authorList>
    </citation>
    <scope>NUCLEOTIDE SEQUENCE [LARGE SCALE GENOMIC DNA]</scope>
    <source>
        <strain evidence="1 2">ATCC BAA-2683</strain>
    </source>
</reference>
<organism evidence="1 2">
    <name type="scientific">Mycobacterium talmoniae</name>
    <dbReference type="NCBI Taxonomy" id="1858794"/>
    <lineage>
        <taxon>Bacteria</taxon>
        <taxon>Bacillati</taxon>
        <taxon>Actinomycetota</taxon>
        <taxon>Actinomycetes</taxon>
        <taxon>Mycobacteriales</taxon>
        <taxon>Mycobacteriaceae</taxon>
        <taxon>Mycobacterium</taxon>
    </lineage>
</organism>
<protein>
    <submittedName>
        <fullName evidence="1">Uncharacterized protein</fullName>
    </submittedName>
</protein>
<name>A0A2S8BBP2_9MYCO</name>